<dbReference type="RefSeq" id="WP_168884526.1">
    <property type="nucleotide sequence ID" value="NZ_JABAIL010000008.1"/>
</dbReference>
<dbReference type="Gene3D" id="1.10.357.10">
    <property type="entry name" value="Tetracycline Repressor, domain 2"/>
    <property type="match status" value="1"/>
</dbReference>
<evidence type="ECO:0000313" key="5">
    <source>
        <dbReference type="Proteomes" id="UP000585050"/>
    </source>
</evidence>
<name>A0A7X8XY60_9BACT</name>
<dbReference type="InterPro" id="IPR001647">
    <property type="entry name" value="HTH_TetR"/>
</dbReference>
<dbReference type="Pfam" id="PF00440">
    <property type="entry name" value="TetR_N"/>
    <property type="match status" value="1"/>
</dbReference>
<keyword evidence="1 2" id="KW-0238">DNA-binding</keyword>
<dbReference type="Proteomes" id="UP000585050">
    <property type="component" value="Unassembled WGS sequence"/>
</dbReference>
<evidence type="ECO:0000256" key="2">
    <source>
        <dbReference type="PROSITE-ProRule" id="PRU00335"/>
    </source>
</evidence>
<dbReference type="PROSITE" id="PS50977">
    <property type="entry name" value="HTH_TETR_2"/>
    <property type="match status" value="1"/>
</dbReference>
<evidence type="ECO:0000256" key="1">
    <source>
        <dbReference type="ARBA" id="ARBA00023125"/>
    </source>
</evidence>
<accession>A0A7X8XY60</accession>
<dbReference type="AlphaFoldDB" id="A0A7X8XY60"/>
<reference evidence="4 5" key="1">
    <citation type="submission" date="2020-04" db="EMBL/GenBank/DDBJ databases">
        <title>Flammeovirga sp. SR4, a novel species isolated from seawater.</title>
        <authorList>
            <person name="Wang X."/>
        </authorList>
    </citation>
    <scope>NUCLEOTIDE SEQUENCE [LARGE SCALE GENOMIC DNA]</scope>
    <source>
        <strain evidence="4 5">SR4</strain>
    </source>
</reference>
<dbReference type="SUPFAM" id="SSF46689">
    <property type="entry name" value="Homeodomain-like"/>
    <property type="match status" value="1"/>
</dbReference>
<dbReference type="EMBL" id="JABAIL010000008">
    <property type="protein sequence ID" value="NLR93813.1"/>
    <property type="molecule type" value="Genomic_DNA"/>
</dbReference>
<evidence type="ECO:0000313" key="4">
    <source>
        <dbReference type="EMBL" id="NLR93813.1"/>
    </source>
</evidence>
<feature type="DNA-binding region" description="H-T-H motif" evidence="2">
    <location>
        <begin position="24"/>
        <end position="43"/>
    </location>
</feature>
<protein>
    <submittedName>
        <fullName evidence="4">TetR/AcrR family transcriptional regulator</fullName>
    </submittedName>
</protein>
<feature type="domain" description="HTH tetR-type" evidence="3">
    <location>
        <begin position="1"/>
        <end position="61"/>
    </location>
</feature>
<proteinExistence type="predicted"/>
<gene>
    <name evidence="4" type="ORF">HGP29_21615</name>
</gene>
<sequence length="183" mass="21565">MEKQQLWINAGYKVYSTEGPNGLKVERLAKVVGVSKSSFYHYFADLECFIDDLFRYHLEQCKIIAEKERNCEKIHPDLIDIFIEHKIDLLFQRQLRIHQKEKQAQVVLSKSKTILGNFSEMAWAQDIYHPLTKTQLNAIFQIVIDDFYMKINEDNLNHKFLGEYMKGIQDTTKQLIGQLYTTV</sequence>
<keyword evidence="5" id="KW-1185">Reference proteome</keyword>
<organism evidence="4 5">
    <name type="scientific">Flammeovirga agarivorans</name>
    <dbReference type="NCBI Taxonomy" id="2726742"/>
    <lineage>
        <taxon>Bacteria</taxon>
        <taxon>Pseudomonadati</taxon>
        <taxon>Bacteroidota</taxon>
        <taxon>Cytophagia</taxon>
        <taxon>Cytophagales</taxon>
        <taxon>Flammeovirgaceae</taxon>
        <taxon>Flammeovirga</taxon>
    </lineage>
</organism>
<comment type="caution">
    <text evidence="4">The sequence shown here is derived from an EMBL/GenBank/DDBJ whole genome shotgun (WGS) entry which is preliminary data.</text>
</comment>
<dbReference type="GO" id="GO:0003677">
    <property type="term" value="F:DNA binding"/>
    <property type="evidence" value="ECO:0007669"/>
    <property type="project" value="UniProtKB-UniRule"/>
</dbReference>
<evidence type="ECO:0000259" key="3">
    <source>
        <dbReference type="PROSITE" id="PS50977"/>
    </source>
</evidence>
<dbReference type="InterPro" id="IPR009057">
    <property type="entry name" value="Homeodomain-like_sf"/>
</dbReference>